<evidence type="ECO:0000313" key="2">
    <source>
        <dbReference type="EMBL" id="RIY10025.1"/>
    </source>
</evidence>
<dbReference type="RefSeq" id="WP_119655805.1">
    <property type="nucleotide sequence ID" value="NZ_JBHUOI010000015.1"/>
</dbReference>
<feature type="domain" description="Secretion system C-terminal sorting" evidence="1">
    <location>
        <begin position="638"/>
        <end position="707"/>
    </location>
</feature>
<reference evidence="2 3" key="1">
    <citation type="submission" date="2019-01" db="EMBL/GenBank/DDBJ databases">
        <title>Hymenobacter humicola sp. nov., isolated from soils in Antarctica.</title>
        <authorList>
            <person name="Sedlacek I."/>
            <person name="Holochova P."/>
            <person name="Kralova S."/>
            <person name="Pantucek R."/>
            <person name="Stankova E."/>
            <person name="Vrbovska V."/>
            <person name="Kristofova L."/>
            <person name="Svec P."/>
            <person name="Busse H.-J."/>
        </authorList>
    </citation>
    <scope>NUCLEOTIDE SEQUENCE [LARGE SCALE GENOMIC DNA]</scope>
    <source>
        <strain evidence="2 3">CCM 8852</strain>
    </source>
</reference>
<dbReference type="EMBL" id="QYCN01000014">
    <property type="protein sequence ID" value="RIY10025.1"/>
    <property type="molecule type" value="Genomic_DNA"/>
</dbReference>
<evidence type="ECO:0000259" key="1">
    <source>
        <dbReference type="Pfam" id="PF18962"/>
    </source>
</evidence>
<sequence>MPGWAASPAIYANSGPQGAQVTQTCTTKDNITVCFGSVTNPALATDADFKSAAVMNVPVSSLVSSIRLRMDLTGPAPGAPTNYRAGVVVERSGGVLDLAGLTLTNAIIIRTLKKNGTSSTVQEEMPVSAALAGLVLGQNTGPVRLEFIASKPFDQIEIEAASLLSLGYNLKVYYAYAIDANVINNAKGYLSRFDNPSASNYSTAVIKRGITVCVNDRVSNPLNAVDKDLTKYAVMGSLVDLSCPTTLRTQLEGTAPAGYEAGFVVGNGGLLDVSILDGLRITTYLGTTVQDSSNNVNLLNLKLLPGGQYAVHFPTSKPYDRVEIRRTSLLSALDNLRIYYGFGLEPRVFRDETPRLSQFGNAASKYQVSIKKSNPLLALCLLCSVNNPERTADNSLTNFATVQTPLTVGYTIGLKMKLDGPGQAGNTAGVILGTNTNLLDVDLLANIRVNTYTANGTELAESATGSALLKLEVLADGRREVSFRTTQDFDWVEVELMTGVSLLSGTAVYYGFAEDRPTGFPSIVTVPAPLPVQLVGFTAKAHGQTVDLAWQTATELNSDYFVVERSANPSQGFVAVSRVKAAGTTATGRAYTLRDTEAALLPAGVLYYRLRQVDADGTQVYSSVVVVARKDVAASLAVYPNPAATTDIVRLTMSGLPEGQYQLLVYNMQGSLVSQQPLTEQQGRVAVETLRAGMYQVIVQDAAGQQVASQRLVLSGH</sequence>
<dbReference type="AlphaFoldDB" id="A0A418QXY7"/>
<organism evidence="2 3">
    <name type="scientific">Hymenobacter rubripertinctus</name>
    <dbReference type="NCBI Taxonomy" id="2029981"/>
    <lineage>
        <taxon>Bacteria</taxon>
        <taxon>Pseudomonadati</taxon>
        <taxon>Bacteroidota</taxon>
        <taxon>Cytophagia</taxon>
        <taxon>Cytophagales</taxon>
        <taxon>Hymenobacteraceae</taxon>
        <taxon>Hymenobacter</taxon>
    </lineage>
</organism>
<dbReference type="NCBIfam" id="TIGR04183">
    <property type="entry name" value="Por_Secre_tail"/>
    <property type="match status" value="1"/>
</dbReference>
<gene>
    <name evidence="2" type="ORF">D0T11_10790</name>
</gene>
<dbReference type="InterPro" id="IPR026444">
    <property type="entry name" value="Secre_tail"/>
</dbReference>
<accession>A0A418QXY7</accession>
<protein>
    <submittedName>
        <fullName evidence="2">T9SS C-terminal target domain-containing protein</fullName>
    </submittedName>
</protein>
<evidence type="ECO:0000313" key="3">
    <source>
        <dbReference type="Proteomes" id="UP000284250"/>
    </source>
</evidence>
<dbReference type="InterPro" id="IPR013783">
    <property type="entry name" value="Ig-like_fold"/>
</dbReference>
<dbReference type="OrthoDB" id="2582440at2"/>
<dbReference type="Pfam" id="PF18962">
    <property type="entry name" value="Por_Secre_tail"/>
    <property type="match status" value="1"/>
</dbReference>
<name>A0A418QXY7_9BACT</name>
<proteinExistence type="predicted"/>
<comment type="caution">
    <text evidence="2">The sequence shown here is derived from an EMBL/GenBank/DDBJ whole genome shotgun (WGS) entry which is preliminary data.</text>
</comment>
<dbReference type="Proteomes" id="UP000284250">
    <property type="component" value="Unassembled WGS sequence"/>
</dbReference>
<dbReference type="Gene3D" id="2.60.40.10">
    <property type="entry name" value="Immunoglobulins"/>
    <property type="match status" value="1"/>
</dbReference>
<keyword evidence="3" id="KW-1185">Reference proteome</keyword>